<dbReference type="EMBL" id="RHHS01000030">
    <property type="protein sequence ID" value="RNB56142.1"/>
    <property type="molecule type" value="Genomic_DNA"/>
</dbReference>
<evidence type="ECO:0000313" key="3">
    <source>
        <dbReference type="EMBL" id="RNB56142.1"/>
    </source>
</evidence>
<accession>A0A3M8AYE9</accession>
<evidence type="ECO:0000256" key="1">
    <source>
        <dbReference type="SAM" id="MobiDB-lite"/>
    </source>
</evidence>
<reference evidence="3 4" key="1">
    <citation type="submission" date="2018-10" db="EMBL/GenBank/DDBJ databases">
        <title>Phylogenomics of Brevibacillus.</title>
        <authorList>
            <person name="Dunlap C."/>
        </authorList>
    </citation>
    <scope>NUCLEOTIDE SEQUENCE [LARGE SCALE GENOMIC DNA]</scope>
    <source>
        <strain evidence="3 4">DSM 100115</strain>
    </source>
</reference>
<feature type="transmembrane region" description="Helical" evidence="2">
    <location>
        <begin position="20"/>
        <end position="40"/>
    </location>
</feature>
<dbReference type="RefSeq" id="WP_122905173.1">
    <property type="nucleotide sequence ID" value="NZ_CP154342.1"/>
</dbReference>
<proteinExistence type="predicted"/>
<keyword evidence="4" id="KW-1185">Reference proteome</keyword>
<sequence length="75" mass="8523">MANAAVIFTRHHLQIEVITMPVWLLVAIICVGLLLIGGVIEWRLKRKKQKISPNHSPCSSLDQGFDTRDRDDFIP</sequence>
<feature type="region of interest" description="Disordered" evidence="1">
    <location>
        <begin position="48"/>
        <end position="75"/>
    </location>
</feature>
<organism evidence="3 4">
    <name type="scientific">Brevibacillus gelatini</name>
    <dbReference type="NCBI Taxonomy" id="1655277"/>
    <lineage>
        <taxon>Bacteria</taxon>
        <taxon>Bacillati</taxon>
        <taxon>Bacillota</taxon>
        <taxon>Bacilli</taxon>
        <taxon>Bacillales</taxon>
        <taxon>Paenibacillaceae</taxon>
        <taxon>Brevibacillus</taxon>
    </lineage>
</organism>
<keyword evidence="2" id="KW-0472">Membrane</keyword>
<protein>
    <submittedName>
        <fullName evidence="3">Uncharacterized protein</fullName>
    </submittedName>
</protein>
<evidence type="ECO:0000256" key="2">
    <source>
        <dbReference type="SAM" id="Phobius"/>
    </source>
</evidence>
<feature type="compositionally biased region" description="Basic and acidic residues" evidence="1">
    <location>
        <begin position="65"/>
        <end position="75"/>
    </location>
</feature>
<keyword evidence="2" id="KW-0812">Transmembrane</keyword>
<gene>
    <name evidence="3" type="ORF">EDM57_12980</name>
</gene>
<dbReference type="Proteomes" id="UP000268829">
    <property type="component" value="Unassembled WGS sequence"/>
</dbReference>
<name>A0A3M8AYE9_9BACL</name>
<keyword evidence="2" id="KW-1133">Transmembrane helix</keyword>
<feature type="compositionally biased region" description="Polar residues" evidence="1">
    <location>
        <begin position="51"/>
        <end position="62"/>
    </location>
</feature>
<comment type="caution">
    <text evidence="3">The sequence shown here is derived from an EMBL/GenBank/DDBJ whole genome shotgun (WGS) entry which is preliminary data.</text>
</comment>
<evidence type="ECO:0000313" key="4">
    <source>
        <dbReference type="Proteomes" id="UP000268829"/>
    </source>
</evidence>
<dbReference type="AlphaFoldDB" id="A0A3M8AYE9"/>